<dbReference type="InterPro" id="IPR011991">
    <property type="entry name" value="ArsR-like_HTH"/>
</dbReference>
<dbReference type="InterPro" id="IPR036388">
    <property type="entry name" value="WH-like_DNA-bd_sf"/>
</dbReference>
<dbReference type="OrthoDB" id="9794330at2"/>
<evidence type="ECO:0000259" key="4">
    <source>
        <dbReference type="PROSITE" id="PS50987"/>
    </source>
</evidence>
<dbReference type="InterPro" id="IPR001845">
    <property type="entry name" value="HTH_ArsR_DNA-bd_dom"/>
</dbReference>
<keyword evidence="2" id="KW-0238">DNA-binding</keyword>
<evidence type="ECO:0000256" key="3">
    <source>
        <dbReference type="ARBA" id="ARBA00023163"/>
    </source>
</evidence>
<dbReference type="SMART" id="SM00418">
    <property type="entry name" value="HTH_ARSR"/>
    <property type="match status" value="1"/>
</dbReference>
<dbReference type="Proteomes" id="UP000095412">
    <property type="component" value="Unassembled WGS sequence"/>
</dbReference>
<accession>A0A1D4QCF2</accession>
<dbReference type="PRINTS" id="PR00778">
    <property type="entry name" value="HTHARSR"/>
</dbReference>
<evidence type="ECO:0000313" key="8">
    <source>
        <dbReference type="Proteomes" id="UP000095768"/>
    </source>
</evidence>
<dbReference type="PANTHER" id="PTHR43132">
    <property type="entry name" value="ARSENICAL RESISTANCE OPERON REPRESSOR ARSR-RELATED"/>
    <property type="match status" value="1"/>
</dbReference>
<dbReference type="SUPFAM" id="SSF46785">
    <property type="entry name" value="Winged helix' DNA-binding domain"/>
    <property type="match status" value="1"/>
</dbReference>
<dbReference type="RefSeq" id="WP_069996341.1">
    <property type="nucleotide sequence ID" value="NZ_FMPG01000014.1"/>
</dbReference>
<protein>
    <submittedName>
        <fullName evidence="6">Repressor protein</fullName>
    </submittedName>
</protein>
<dbReference type="GO" id="GO:0003700">
    <property type="term" value="F:DNA-binding transcription factor activity"/>
    <property type="evidence" value="ECO:0007669"/>
    <property type="project" value="InterPro"/>
</dbReference>
<evidence type="ECO:0000313" key="7">
    <source>
        <dbReference type="Proteomes" id="UP000095412"/>
    </source>
</evidence>
<dbReference type="CDD" id="cd00090">
    <property type="entry name" value="HTH_ARSR"/>
    <property type="match status" value="1"/>
</dbReference>
<keyword evidence="3" id="KW-0804">Transcription</keyword>
<sequence length="105" mass="11889">MEPSLNLQTLDHVTDIFKALSDGNRIRIMHLLIQQECSVGHIAHTLELSQSNVSHQLRILKQSHLVKAKRNGQSMIYSIDDTHVTTLLIQAIHHAEHKQTLKGGR</sequence>
<keyword evidence="7" id="KW-1185">Reference proteome</keyword>
<dbReference type="NCBIfam" id="NF033788">
    <property type="entry name" value="HTH_metalloreg"/>
    <property type="match status" value="1"/>
</dbReference>
<dbReference type="PROSITE" id="PS50987">
    <property type="entry name" value="HTH_ARSR_2"/>
    <property type="match status" value="1"/>
</dbReference>
<gene>
    <name evidence="6" type="primary">czrA</name>
    <name evidence="6" type="ORF">SAMEA2297795_02354</name>
    <name evidence="5" type="ORF">SAMEA2297796_02186</name>
</gene>
<proteinExistence type="predicted"/>
<dbReference type="AlphaFoldDB" id="A0A1D4QCF2"/>
<dbReference type="GO" id="GO:0003677">
    <property type="term" value="F:DNA binding"/>
    <property type="evidence" value="ECO:0007669"/>
    <property type="project" value="UniProtKB-KW"/>
</dbReference>
<reference evidence="5 7" key="2">
    <citation type="submission" date="2016-09" db="EMBL/GenBank/DDBJ databases">
        <authorList>
            <consortium name="Pathogen Informatics"/>
            <person name="Sun Q."/>
            <person name="Inoue M."/>
        </authorList>
    </citation>
    <scope>NUCLEOTIDE SEQUENCE [LARGE SCALE GENOMIC DNA]</scope>
    <source>
        <strain evidence="5 7">82C</strain>
    </source>
</reference>
<name>A0A1D4QCF2_9STAP</name>
<dbReference type="InterPro" id="IPR051011">
    <property type="entry name" value="Metal_resp_trans_reg"/>
</dbReference>
<evidence type="ECO:0000313" key="5">
    <source>
        <dbReference type="EMBL" id="SCT32836.1"/>
    </source>
</evidence>
<feature type="domain" description="HTH arsR-type" evidence="4">
    <location>
        <begin position="5"/>
        <end position="99"/>
    </location>
</feature>
<dbReference type="InterPro" id="IPR036390">
    <property type="entry name" value="WH_DNA-bd_sf"/>
</dbReference>
<evidence type="ECO:0000256" key="1">
    <source>
        <dbReference type="ARBA" id="ARBA00023015"/>
    </source>
</evidence>
<dbReference type="EMBL" id="FMPI01000019">
    <property type="protein sequence ID" value="SCT32836.1"/>
    <property type="molecule type" value="Genomic_DNA"/>
</dbReference>
<reference evidence="6 8" key="1">
    <citation type="submission" date="2016-09" db="EMBL/GenBank/DDBJ databases">
        <authorList>
            <consortium name="Pathogen Informatics"/>
        </authorList>
    </citation>
    <scope>NUCLEOTIDE SEQUENCE [LARGE SCALE GENOMIC DNA]</scope>
    <source>
        <strain evidence="6 8">82B</strain>
    </source>
</reference>
<evidence type="ECO:0000313" key="6">
    <source>
        <dbReference type="EMBL" id="SCT36696.1"/>
    </source>
</evidence>
<organism evidence="6 8">
    <name type="scientific">Staphylococcus caeli</name>
    <dbReference type="NCBI Taxonomy" id="2201815"/>
    <lineage>
        <taxon>Bacteria</taxon>
        <taxon>Bacillati</taxon>
        <taxon>Bacillota</taxon>
        <taxon>Bacilli</taxon>
        <taxon>Bacillales</taxon>
        <taxon>Staphylococcaceae</taxon>
        <taxon>Staphylococcus</taxon>
    </lineage>
</organism>
<dbReference type="Gene3D" id="1.10.10.10">
    <property type="entry name" value="Winged helix-like DNA-binding domain superfamily/Winged helix DNA-binding domain"/>
    <property type="match status" value="1"/>
</dbReference>
<dbReference type="Proteomes" id="UP000095768">
    <property type="component" value="Unassembled WGS sequence"/>
</dbReference>
<keyword evidence="1" id="KW-0805">Transcription regulation</keyword>
<dbReference type="Pfam" id="PF01022">
    <property type="entry name" value="HTH_5"/>
    <property type="match status" value="1"/>
</dbReference>
<dbReference type="PANTHER" id="PTHR43132:SF6">
    <property type="entry name" value="HTH-TYPE TRANSCRIPTIONAL REPRESSOR CZRA"/>
    <property type="match status" value="1"/>
</dbReference>
<dbReference type="EMBL" id="FMPG01000014">
    <property type="protein sequence ID" value="SCT36696.1"/>
    <property type="molecule type" value="Genomic_DNA"/>
</dbReference>
<evidence type="ECO:0000256" key="2">
    <source>
        <dbReference type="ARBA" id="ARBA00023125"/>
    </source>
</evidence>